<keyword evidence="1" id="KW-0812">Transmembrane</keyword>
<evidence type="ECO:0000313" key="3">
    <source>
        <dbReference type="Proteomes" id="UP000054217"/>
    </source>
</evidence>
<accession>A0A0C3P8W2</accession>
<dbReference type="HOGENOM" id="CLU_1124925_0_0_1"/>
<keyword evidence="3" id="KW-1185">Reference proteome</keyword>
<evidence type="ECO:0008006" key="4">
    <source>
        <dbReference type="Google" id="ProtNLM"/>
    </source>
</evidence>
<dbReference type="Proteomes" id="UP000054217">
    <property type="component" value="Unassembled WGS sequence"/>
</dbReference>
<gene>
    <name evidence="2" type="ORF">M404DRAFT_9295</name>
</gene>
<name>A0A0C3P8W2_PISTI</name>
<dbReference type="EMBL" id="KN831972">
    <property type="protein sequence ID" value="KIO04181.1"/>
    <property type="molecule type" value="Genomic_DNA"/>
</dbReference>
<dbReference type="OrthoDB" id="3238562at2759"/>
<keyword evidence="1" id="KW-1133">Transmembrane helix</keyword>
<reference evidence="3" key="2">
    <citation type="submission" date="2015-01" db="EMBL/GenBank/DDBJ databases">
        <title>Evolutionary Origins and Diversification of the Mycorrhizal Mutualists.</title>
        <authorList>
            <consortium name="DOE Joint Genome Institute"/>
            <consortium name="Mycorrhizal Genomics Consortium"/>
            <person name="Kohler A."/>
            <person name="Kuo A."/>
            <person name="Nagy L.G."/>
            <person name="Floudas D."/>
            <person name="Copeland A."/>
            <person name="Barry K.W."/>
            <person name="Cichocki N."/>
            <person name="Veneault-Fourrey C."/>
            <person name="LaButti K."/>
            <person name="Lindquist E.A."/>
            <person name="Lipzen A."/>
            <person name="Lundell T."/>
            <person name="Morin E."/>
            <person name="Murat C."/>
            <person name="Riley R."/>
            <person name="Ohm R."/>
            <person name="Sun H."/>
            <person name="Tunlid A."/>
            <person name="Henrissat B."/>
            <person name="Grigoriev I.V."/>
            <person name="Hibbett D.S."/>
            <person name="Martin F."/>
        </authorList>
    </citation>
    <scope>NUCLEOTIDE SEQUENCE [LARGE SCALE GENOMIC DNA]</scope>
    <source>
        <strain evidence="3">Marx 270</strain>
    </source>
</reference>
<dbReference type="InParanoid" id="A0A0C3P8W2"/>
<dbReference type="AlphaFoldDB" id="A0A0C3P8W2"/>
<feature type="transmembrane region" description="Helical" evidence="1">
    <location>
        <begin position="215"/>
        <end position="241"/>
    </location>
</feature>
<organism evidence="2 3">
    <name type="scientific">Pisolithus tinctorius Marx 270</name>
    <dbReference type="NCBI Taxonomy" id="870435"/>
    <lineage>
        <taxon>Eukaryota</taxon>
        <taxon>Fungi</taxon>
        <taxon>Dikarya</taxon>
        <taxon>Basidiomycota</taxon>
        <taxon>Agaricomycotina</taxon>
        <taxon>Agaricomycetes</taxon>
        <taxon>Agaricomycetidae</taxon>
        <taxon>Boletales</taxon>
        <taxon>Sclerodermatineae</taxon>
        <taxon>Pisolithaceae</taxon>
        <taxon>Pisolithus</taxon>
    </lineage>
</organism>
<dbReference type="InterPro" id="IPR036322">
    <property type="entry name" value="WD40_repeat_dom_sf"/>
</dbReference>
<evidence type="ECO:0000256" key="1">
    <source>
        <dbReference type="SAM" id="Phobius"/>
    </source>
</evidence>
<evidence type="ECO:0000313" key="2">
    <source>
        <dbReference type="EMBL" id="KIO04181.1"/>
    </source>
</evidence>
<reference evidence="2 3" key="1">
    <citation type="submission" date="2014-04" db="EMBL/GenBank/DDBJ databases">
        <authorList>
            <consortium name="DOE Joint Genome Institute"/>
            <person name="Kuo A."/>
            <person name="Kohler A."/>
            <person name="Costa M.D."/>
            <person name="Nagy L.G."/>
            <person name="Floudas D."/>
            <person name="Copeland A."/>
            <person name="Barry K.W."/>
            <person name="Cichocki N."/>
            <person name="Veneault-Fourrey C."/>
            <person name="LaButti K."/>
            <person name="Lindquist E.A."/>
            <person name="Lipzen A."/>
            <person name="Lundell T."/>
            <person name="Morin E."/>
            <person name="Murat C."/>
            <person name="Sun H."/>
            <person name="Tunlid A."/>
            <person name="Henrissat B."/>
            <person name="Grigoriev I.V."/>
            <person name="Hibbett D.S."/>
            <person name="Martin F."/>
            <person name="Nordberg H.P."/>
            <person name="Cantor M.N."/>
            <person name="Hua S.X."/>
        </authorList>
    </citation>
    <scope>NUCLEOTIDE SEQUENCE [LARGE SCALE GENOMIC DNA]</scope>
    <source>
        <strain evidence="2 3">Marx 270</strain>
    </source>
</reference>
<dbReference type="SUPFAM" id="SSF50978">
    <property type="entry name" value="WD40 repeat-like"/>
    <property type="match status" value="1"/>
</dbReference>
<keyword evidence="1" id="KW-0472">Membrane</keyword>
<sequence>MAWEPLAGLPLCKSVPRRVHFFKDRKAVFIAFLDSKDIIVWGLPVWNELWQSKLLTRIGHTAWSSETRHLLVWNLHDGIDVYCMMENSQPILIRNLHVKIRRNNPKQVELGWHGEIAINSTDNGEIQLCEVMSGNQRCILHHSASAQLVQTVVYYSPRVGQHYIASATTDPKLLLVLKLWSLGSAVEPPTSKSITDFMCTGLRYVQCGPFNAQGMAIYLLLVVALGMGYIAGLLQVGVGLWKEYTSY</sequence>
<protein>
    <recommendedName>
        <fullName evidence="4">Anaphase-promoting complex subunit 4 WD40 domain-containing protein</fullName>
    </recommendedName>
</protein>
<dbReference type="STRING" id="870435.A0A0C3P8W2"/>
<proteinExistence type="predicted"/>